<organism evidence="3 4">
    <name type="scientific">Clostridium thermosuccinogenes</name>
    <dbReference type="NCBI Taxonomy" id="84032"/>
    <lineage>
        <taxon>Bacteria</taxon>
        <taxon>Bacillati</taxon>
        <taxon>Bacillota</taxon>
        <taxon>Clostridia</taxon>
        <taxon>Eubacteriales</taxon>
        <taxon>Clostridiaceae</taxon>
        <taxon>Clostridium</taxon>
    </lineage>
</organism>
<dbReference type="InterPro" id="IPR001119">
    <property type="entry name" value="SLH_dom"/>
</dbReference>
<dbReference type="PANTHER" id="PTHR43308">
    <property type="entry name" value="OUTER MEMBRANE PROTEIN ALPHA-RELATED"/>
    <property type="match status" value="1"/>
</dbReference>
<sequence length="774" mass="84202">MSVIIIFAFERGMLAMRRFLATVLIAAVLIVQLTAGVAYAGSSDVRTAVEQLNRLDNNSKGMLLGMLWDFAVAEIGKGSEVTVDDIYEAIKSALTNIQNPSDNQKNMWETIIAETGNTSNDGKIAGESLKLIIGKILNNKQIIIDYYNTFKQFVDKGFVKEFLGLPANATDGQVYEKLLPYLEEVVTLNDEGKFVRYGDVKAKIAAKIGVRQELLDLFLGIDVNGEMDKYIARMNNYIGNGPNQISTEDAIYMLELYNLFAPRTTPTPGGGGGGIVVPPEDTEDDMDDINKIADELDEISSGDEDPEDKISSAAKLIKSAVEKIDAVEDVEKALEIAENIILKTKDIFKEAESKGILADELSRELKAIADKVISKVGKTTVKVVASDGLVKAVLSSEEADKQVQLMEDIVKTAAALNKALAESKADVKVDAVLRIELDCDDAYDASAVELPGSIFKAAVEKKLDKIAIDTGIAVISIAPHDMFAEGEVRLEAAKVDKDTLPEDIKALVGNNAVYDFNLTVDGKALDKFAEPVEISIPYTLKAGENPEKLTVFYINDKNELENVIGVYDEDTKTVKFTVRHFSKYVIKVNAVTFSDLNTVKWAKDGIEAMAAKGIIKGVGGGKFDPSSNVTRAQFAAMIARALNLVDDAAESSFTDVDESYLFYKEISAAYNAGIVKGTPDGSFLPNAYITRQDAAVMIANALVYIKGKSFPEDADAYIGKYVDQARISKYARDAAALCSKYSIIIGSDKGEYDPKGHTTRAAAALMIYRLFNVK</sequence>
<dbReference type="PANTHER" id="PTHR43308:SF5">
    <property type="entry name" value="S-LAYER PROTEIN _ PEPTIDOGLYCAN ENDO-BETA-N-ACETYLGLUCOSAMINIDASE"/>
    <property type="match status" value="1"/>
</dbReference>
<feature type="domain" description="SLH" evidence="2">
    <location>
        <begin position="589"/>
        <end position="652"/>
    </location>
</feature>
<dbReference type="InterPro" id="IPR051465">
    <property type="entry name" value="Cell_Envelope_Struct_Comp"/>
</dbReference>
<dbReference type="AlphaFoldDB" id="A0A2K2FDC9"/>
<feature type="domain" description="SLH" evidence="2">
    <location>
        <begin position="653"/>
        <end position="712"/>
    </location>
</feature>
<evidence type="ECO:0000313" key="3">
    <source>
        <dbReference type="EMBL" id="PNT98603.1"/>
    </source>
</evidence>
<dbReference type="Proteomes" id="UP000236151">
    <property type="component" value="Unassembled WGS sequence"/>
</dbReference>
<name>A0A2K2FDC9_9CLOT</name>
<proteinExistence type="predicted"/>
<dbReference type="Pfam" id="PF00395">
    <property type="entry name" value="SLH"/>
    <property type="match status" value="3"/>
</dbReference>
<dbReference type="Gene3D" id="2.60.220.30">
    <property type="match status" value="1"/>
</dbReference>
<dbReference type="EMBL" id="NIOJ01000026">
    <property type="protein sequence ID" value="PNT98603.1"/>
    <property type="molecule type" value="Genomic_DNA"/>
</dbReference>
<evidence type="ECO:0000256" key="1">
    <source>
        <dbReference type="ARBA" id="ARBA00022737"/>
    </source>
</evidence>
<feature type="domain" description="SLH" evidence="2">
    <location>
        <begin position="718"/>
        <end position="774"/>
    </location>
</feature>
<keyword evidence="1" id="KW-0677">Repeat</keyword>
<evidence type="ECO:0000313" key="4">
    <source>
        <dbReference type="Proteomes" id="UP000236151"/>
    </source>
</evidence>
<dbReference type="PROSITE" id="PS51272">
    <property type="entry name" value="SLH"/>
    <property type="match status" value="3"/>
</dbReference>
<keyword evidence="4" id="KW-1185">Reference proteome</keyword>
<protein>
    <recommendedName>
        <fullName evidence="2">SLH domain-containing protein</fullName>
    </recommendedName>
</protein>
<evidence type="ECO:0000259" key="2">
    <source>
        <dbReference type="PROSITE" id="PS51272"/>
    </source>
</evidence>
<accession>A0A2K2FDC9</accession>
<comment type="caution">
    <text evidence="3">The sequence shown here is derived from an EMBL/GenBank/DDBJ whole genome shotgun (WGS) entry which is preliminary data.</text>
</comment>
<reference evidence="3 4" key="1">
    <citation type="submission" date="2017-06" db="EMBL/GenBank/DDBJ databases">
        <title>Investigating the central metabolism of Clostridium thermosuccinogenes.</title>
        <authorList>
            <person name="Koendjbiharie J.G."/>
            <person name="van Kranenburg R."/>
        </authorList>
    </citation>
    <scope>NUCLEOTIDE SEQUENCE [LARGE SCALE GENOMIC DNA]</scope>
    <source>
        <strain evidence="3 4">DSM 5806</strain>
    </source>
</reference>
<gene>
    <name evidence="3" type="ORF">CDQ84_10720</name>
</gene>
<dbReference type="KEGG" id="cthd:CDO33_01330"/>